<evidence type="ECO:0000256" key="2">
    <source>
        <dbReference type="PROSITE-ProRule" id="PRU00117"/>
    </source>
</evidence>
<sequence>MESPESPYASSPETAPKRSAQPRSPGPDDMEKPTHIRFLVSNTAAGCIIGKGGATITEFQSQSGARIQLSRNHEFFPGTADRIIMLSGGFDEVMKAMELILMKLLSEVQAEDGDDADGRVKVRLVVPNSSCGGIIGKGGSTINISDVIFECFARSFIEESQAGIKISPQDNNYVGLNDRLVTLTGSLDEQMRAIYLILSRLSEDMHYSQSISSPFPYSGVNFSGYPGVPVGYMLPSAGPVAYNYGTNGVGGKYPNNKGLMSSTGPTRSSQGSREGPSDSVTIGVADEHIGAVVGRGGRNIMEISQVSGARIKISDRGDFMSGTSDRKVTITGAREAIRTAEAMIMQKVSANAER</sequence>
<evidence type="ECO:0000256" key="1">
    <source>
        <dbReference type="ARBA" id="ARBA00022737"/>
    </source>
</evidence>
<feature type="region of interest" description="Disordered" evidence="3">
    <location>
        <begin position="255"/>
        <end position="280"/>
    </location>
</feature>
<dbReference type="GO" id="GO:0003723">
    <property type="term" value="F:RNA binding"/>
    <property type="evidence" value="ECO:0007669"/>
    <property type="project" value="UniProtKB-UniRule"/>
</dbReference>
<dbReference type="SMART" id="SM00322">
    <property type="entry name" value="KH"/>
    <property type="match status" value="3"/>
</dbReference>
<dbReference type="AlphaFoldDB" id="A0AAV9CNV7"/>
<evidence type="ECO:0000256" key="3">
    <source>
        <dbReference type="SAM" id="MobiDB-lite"/>
    </source>
</evidence>
<feature type="compositionally biased region" description="Low complexity" evidence="3">
    <location>
        <begin position="1"/>
        <end position="14"/>
    </location>
</feature>
<dbReference type="Pfam" id="PF00013">
    <property type="entry name" value="KH_1"/>
    <property type="match status" value="2"/>
</dbReference>
<dbReference type="InterPro" id="IPR036612">
    <property type="entry name" value="KH_dom_type_1_sf"/>
</dbReference>
<protein>
    <recommendedName>
        <fullName evidence="4">K Homology domain-containing protein</fullName>
    </recommendedName>
</protein>
<dbReference type="Proteomes" id="UP001180020">
    <property type="component" value="Unassembled WGS sequence"/>
</dbReference>
<reference evidence="5" key="2">
    <citation type="submission" date="2023-06" db="EMBL/GenBank/DDBJ databases">
        <authorList>
            <person name="Ma L."/>
            <person name="Liu K.-W."/>
            <person name="Li Z."/>
            <person name="Hsiao Y.-Y."/>
            <person name="Qi Y."/>
            <person name="Fu T."/>
            <person name="Tang G."/>
            <person name="Zhang D."/>
            <person name="Sun W.-H."/>
            <person name="Liu D.-K."/>
            <person name="Li Y."/>
            <person name="Chen G.-Z."/>
            <person name="Liu X.-D."/>
            <person name="Liao X.-Y."/>
            <person name="Jiang Y.-T."/>
            <person name="Yu X."/>
            <person name="Hao Y."/>
            <person name="Huang J."/>
            <person name="Zhao X.-W."/>
            <person name="Ke S."/>
            <person name="Chen Y.-Y."/>
            <person name="Wu W.-L."/>
            <person name="Hsu J.-L."/>
            <person name="Lin Y.-F."/>
            <person name="Huang M.-D."/>
            <person name="Li C.-Y."/>
            <person name="Huang L."/>
            <person name="Wang Z.-W."/>
            <person name="Zhao X."/>
            <person name="Zhong W.-Y."/>
            <person name="Peng D.-H."/>
            <person name="Ahmad S."/>
            <person name="Lan S."/>
            <person name="Zhang J.-S."/>
            <person name="Tsai W.-C."/>
            <person name="Van De Peer Y."/>
            <person name="Liu Z.-J."/>
        </authorList>
    </citation>
    <scope>NUCLEOTIDE SEQUENCE</scope>
    <source>
        <strain evidence="5">CP</strain>
        <tissue evidence="5">Leaves</tissue>
    </source>
</reference>
<dbReference type="SUPFAM" id="SSF54791">
    <property type="entry name" value="Eukaryotic type KH-domain (KH-domain type I)"/>
    <property type="match status" value="3"/>
</dbReference>
<feature type="region of interest" description="Disordered" evidence="3">
    <location>
        <begin position="1"/>
        <end position="33"/>
    </location>
</feature>
<dbReference type="InterPro" id="IPR004088">
    <property type="entry name" value="KH_dom_type_1"/>
</dbReference>
<dbReference type="PROSITE" id="PS50084">
    <property type="entry name" value="KH_TYPE_1"/>
    <property type="match status" value="3"/>
</dbReference>
<name>A0AAV9CNV7_ACOCL</name>
<reference evidence="5" key="1">
    <citation type="journal article" date="2023" name="Nat. Commun.">
        <title>Diploid and tetraploid genomes of Acorus and the evolution of monocots.</title>
        <authorList>
            <person name="Ma L."/>
            <person name="Liu K.W."/>
            <person name="Li Z."/>
            <person name="Hsiao Y.Y."/>
            <person name="Qi Y."/>
            <person name="Fu T."/>
            <person name="Tang G.D."/>
            <person name="Zhang D."/>
            <person name="Sun W.H."/>
            <person name="Liu D.K."/>
            <person name="Li Y."/>
            <person name="Chen G.Z."/>
            <person name="Liu X.D."/>
            <person name="Liao X.Y."/>
            <person name="Jiang Y.T."/>
            <person name="Yu X."/>
            <person name="Hao Y."/>
            <person name="Huang J."/>
            <person name="Zhao X.W."/>
            <person name="Ke S."/>
            <person name="Chen Y.Y."/>
            <person name="Wu W.L."/>
            <person name="Hsu J.L."/>
            <person name="Lin Y.F."/>
            <person name="Huang M.D."/>
            <person name="Li C.Y."/>
            <person name="Huang L."/>
            <person name="Wang Z.W."/>
            <person name="Zhao X."/>
            <person name="Zhong W.Y."/>
            <person name="Peng D.H."/>
            <person name="Ahmad S."/>
            <person name="Lan S."/>
            <person name="Zhang J.S."/>
            <person name="Tsai W.C."/>
            <person name="Van de Peer Y."/>
            <person name="Liu Z.J."/>
        </authorList>
    </citation>
    <scope>NUCLEOTIDE SEQUENCE</scope>
    <source>
        <strain evidence="5">CP</strain>
    </source>
</reference>
<keyword evidence="1" id="KW-0677">Repeat</keyword>
<keyword evidence="2" id="KW-0694">RNA-binding</keyword>
<dbReference type="PANTHER" id="PTHR10288">
    <property type="entry name" value="KH DOMAIN CONTAINING RNA BINDING PROTEIN"/>
    <property type="match status" value="1"/>
</dbReference>
<dbReference type="CDD" id="cd22437">
    <property type="entry name" value="KH-I_BTR1_rpt2"/>
    <property type="match status" value="1"/>
</dbReference>
<comment type="caution">
    <text evidence="5">The sequence shown here is derived from an EMBL/GenBank/DDBJ whole genome shotgun (WGS) entry which is preliminary data.</text>
</comment>
<feature type="domain" description="K Homology" evidence="4">
    <location>
        <begin position="276"/>
        <end position="349"/>
    </location>
</feature>
<accession>A0AAV9CNV7</accession>
<feature type="domain" description="K Homology" evidence="4">
    <location>
        <begin position="32"/>
        <end position="105"/>
    </location>
</feature>
<proteinExistence type="predicted"/>
<dbReference type="Gene3D" id="3.30.1370.10">
    <property type="entry name" value="K Homology domain, type 1"/>
    <property type="match status" value="3"/>
</dbReference>
<dbReference type="EMBL" id="JAUJYO010000018">
    <property type="protein sequence ID" value="KAK1290334.1"/>
    <property type="molecule type" value="Genomic_DNA"/>
</dbReference>
<gene>
    <name evidence="5" type="ORF">QJS10_CPB18g01706</name>
</gene>
<feature type="compositionally biased region" description="Polar residues" evidence="3">
    <location>
        <begin position="258"/>
        <end position="272"/>
    </location>
</feature>
<feature type="domain" description="K Homology" evidence="4">
    <location>
        <begin position="118"/>
        <end position="202"/>
    </location>
</feature>
<dbReference type="InterPro" id="IPR004087">
    <property type="entry name" value="KH_dom"/>
</dbReference>
<evidence type="ECO:0000313" key="5">
    <source>
        <dbReference type="EMBL" id="KAK1290334.1"/>
    </source>
</evidence>
<evidence type="ECO:0000259" key="4">
    <source>
        <dbReference type="SMART" id="SM00322"/>
    </source>
</evidence>
<keyword evidence="6" id="KW-1185">Reference proteome</keyword>
<organism evidence="5 6">
    <name type="scientific">Acorus calamus</name>
    <name type="common">Sweet flag</name>
    <dbReference type="NCBI Taxonomy" id="4465"/>
    <lineage>
        <taxon>Eukaryota</taxon>
        <taxon>Viridiplantae</taxon>
        <taxon>Streptophyta</taxon>
        <taxon>Embryophyta</taxon>
        <taxon>Tracheophyta</taxon>
        <taxon>Spermatophyta</taxon>
        <taxon>Magnoliopsida</taxon>
        <taxon>Liliopsida</taxon>
        <taxon>Acoraceae</taxon>
        <taxon>Acorus</taxon>
    </lineage>
</organism>
<evidence type="ECO:0000313" key="6">
    <source>
        <dbReference type="Proteomes" id="UP001180020"/>
    </source>
</evidence>